<name>A0A2A2DD05_9ACTN</name>
<organism evidence="2 3">
    <name type="scientific">Streptomyces albireticuli</name>
    <dbReference type="NCBI Taxonomy" id="1940"/>
    <lineage>
        <taxon>Bacteria</taxon>
        <taxon>Bacillati</taxon>
        <taxon>Actinomycetota</taxon>
        <taxon>Actinomycetes</taxon>
        <taxon>Kitasatosporales</taxon>
        <taxon>Streptomycetaceae</taxon>
        <taxon>Streptomyces</taxon>
    </lineage>
</organism>
<feature type="domain" description="Glyoxalase-like" evidence="1">
    <location>
        <begin position="6"/>
        <end position="142"/>
    </location>
</feature>
<dbReference type="InterPro" id="IPR041581">
    <property type="entry name" value="Glyoxalase_6"/>
</dbReference>
<sequence length="144" mass="16006">MAYTFQVTIDSAHPHTLADWWADALGWEVEPSDEAFIRRMVDEGHASEDDTTTHHGTLVWKVGAAIRHPEGPGHAPRVLFQLVAEPKTVKNRVHLDVRSGSDDPRTVVERLIAKGATHLHEGKQGPYTWTTLADPEGNELCVSR</sequence>
<comment type="caution">
    <text evidence="2">The sequence shown here is derived from an EMBL/GenBank/DDBJ whole genome shotgun (WGS) entry which is preliminary data.</text>
</comment>
<dbReference type="Proteomes" id="UP000218944">
    <property type="component" value="Unassembled WGS sequence"/>
</dbReference>
<evidence type="ECO:0000313" key="3">
    <source>
        <dbReference type="Proteomes" id="UP000218944"/>
    </source>
</evidence>
<accession>A0A2A2DD05</accession>
<proteinExistence type="predicted"/>
<dbReference type="AlphaFoldDB" id="A0A2A2DD05"/>
<keyword evidence="3" id="KW-1185">Reference proteome</keyword>
<gene>
    <name evidence="2" type="ORF">CK936_07985</name>
</gene>
<dbReference type="InterPro" id="IPR029068">
    <property type="entry name" value="Glyas_Bleomycin-R_OHBP_Dase"/>
</dbReference>
<dbReference type="RefSeq" id="WP_095579759.1">
    <property type="nucleotide sequence ID" value="NZ_JAJQQQ010000011.1"/>
</dbReference>
<evidence type="ECO:0000259" key="1">
    <source>
        <dbReference type="Pfam" id="PF18029"/>
    </source>
</evidence>
<dbReference type="PANTHER" id="PTHR35908:SF1">
    <property type="entry name" value="CONSERVED PROTEIN"/>
    <property type="match status" value="1"/>
</dbReference>
<evidence type="ECO:0000313" key="2">
    <source>
        <dbReference type="EMBL" id="PAU49385.1"/>
    </source>
</evidence>
<dbReference type="Gene3D" id="3.10.180.10">
    <property type="entry name" value="2,3-Dihydroxybiphenyl 1,2-Dioxygenase, domain 1"/>
    <property type="match status" value="1"/>
</dbReference>
<dbReference type="EMBL" id="NSJV01000154">
    <property type="protein sequence ID" value="PAU49385.1"/>
    <property type="molecule type" value="Genomic_DNA"/>
</dbReference>
<reference evidence="2 3" key="1">
    <citation type="submission" date="2017-08" db="EMBL/GenBank/DDBJ databases">
        <title>Genome sequence of Streptomyces albireticuli NRRL B-1670.</title>
        <authorList>
            <person name="Graham D.E."/>
            <person name="Mahan K.M."/>
            <person name="Klingeman D.M."/>
            <person name="Hettich R.L."/>
            <person name="Parry R.J."/>
            <person name="Spain J.C."/>
        </authorList>
    </citation>
    <scope>NUCLEOTIDE SEQUENCE [LARGE SCALE GENOMIC DNA]</scope>
    <source>
        <strain evidence="2 3">NRRL B-1670</strain>
    </source>
</reference>
<dbReference type="Pfam" id="PF18029">
    <property type="entry name" value="Glyoxalase_6"/>
    <property type="match status" value="1"/>
</dbReference>
<dbReference type="PANTHER" id="PTHR35908">
    <property type="entry name" value="HYPOTHETICAL FUSION PROTEIN"/>
    <property type="match status" value="1"/>
</dbReference>
<dbReference type="SUPFAM" id="SSF54593">
    <property type="entry name" value="Glyoxalase/Bleomycin resistance protein/Dihydroxybiphenyl dioxygenase"/>
    <property type="match status" value="1"/>
</dbReference>
<protein>
    <submittedName>
        <fullName evidence="2">Glyoxalase-like domain protein</fullName>
    </submittedName>
</protein>